<dbReference type="EMBL" id="KV878125">
    <property type="protein sequence ID" value="OJI96318.1"/>
    <property type="molecule type" value="Genomic_DNA"/>
</dbReference>
<evidence type="ECO:0000313" key="3">
    <source>
        <dbReference type="EMBL" id="OJI96318.1"/>
    </source>
</evidence>
<feature type="compositionally biased region" description="Basic and acidic residues" evidence="1">
    <location>
        <begin position="112"/>
        <end position="122"/>
    </location>
</feature>
<dbReference type="GeneID" id="63726562"/>
<proteinExistence type="predicted"/>
<name>A0A1L9P484_ASPVE</name>
<dbReference type="STRING" id="1036611.A0A1L9P484"/>
<feature type="region of interest" description="Disordered" evidence="1">
    <location>
        <begin position="1"/>
        <end position="271"/>
    </location>
</feature>
<evidence type="ECO:0000259" key="2">
    <source>
        <dbReference type="Pfam" id="PF12572"/>
    </source>
</evidence>
<protein>
    <recommendedName>
        <fullName evidence="2">DUF3752 domain-containing protein</fullName>
    </recommendedName>
</protein>
<dbReference type="PANTHER" id="PTHR46370">
    <property type="entry name" value="GPALPP MOTIFS-CONTAINING PROTEIN 1"/>
    <property type="match status" value="1"/>
</dbReference>
<feature type="domain" description="DUF3752" evidence="2">
    <location>
        <begin position="108"/>
        <end position="266"/>
    </location>
</feature>
<dbReference type="AlphaFoldDB" id="A0A1L9P484"/>
<dbReference type="PANTHER" id="PTHR46370:SF1">
    <property type="entry name" value="GPALPP MOTIFS-CONTAINING PROTEIN 1"/>
    <property type="match status" value="1"/>
</dbReference>
<dbReference type="InterPro" id="IPR022226">
    <property type="entry name" value="DUF3752"/>
</dbReference>
<feature type="compositionally biased region" description="Basic and acidic residues" evidence="1">
    <location>
        <begin position="229"/>
        <end position="240"/>
    </location>
</feature>
<feature type="compositionally biased region" description="Basic and acidic residues" evidence="1">
    <location>
        <begin position="93"/>
        <end position="103"/>
    </location>
</feature>
<dbReference type="Proteomes" id="UP000184073">
    <property type="component" value="Unassembled WGS sequence"/>
</dbReference>
<gene>
    <name evidence="3" type="ORF">ASPVEDRAFT_35695</name>
</gene>
<dbReference type="RefSeq" id="XP_040662081.1">
    <property type="nucleotide sequence ID" value="XM_040811051.1"/>
</dbReference>
<evidence type="ECO:0000256" key="1">
    <source>
        <dbReference type="SAM" id="MobiDB-lite"/>
    </source>
</evidence>
<sequence length="271" mass="29409">MDNPSKRKLGPSVVPEAATQDTENTADKRRKVIGPSLPPPTSNNDSDNSNSDSDSDDDDFGPSLPPPEGSIPQAQQQTNPKSTTPPLSTEETQEAKPVLKRDAWMLAPPTGDSDRSRVDPTKLRNRKFQSGPRVGNAPAGGGGVDSSWTETPEEKMRRLQDQAMGISAPGAGGVLSAGAGADDKATQAMREKVQKYNERVRKDEGGSLVEEKKRKEKEKGKDGEEEDDPSQRAFDKEKDMALSSKLTHAQRREMMSKAADFGSRFSKGKFL</sequence>
<dbReference type="VEuPathDB" id="FungiDB:ASPVEDRAFT_35695"/>
<keyword evidence="4" id="KW-1185">Reference proteome</keyword>
<evidence type="ECO:0000313" key="4">
    <source>
        <dbReference type="Proteomes" id="UP000184073"/>
    </source>
</evidence>
<dbReference type="InterPro" id="IPR046331">
    <property type="entry name" value="GPAM1-like"/>
</dbReference>
<accession>A0A1L9P484</accession>
<organism evidence="3 4">
    <name type="scientific">Aspergillus versicolor CBS 583.65</name>
    <dbReference type="NCBI Taxonomy" id="1036611"/>
    <lineage>
        <taxon>Eukaryota</taxon>
        <taxon>Fungi</taxon>
        <taxon>Dikarya</taxon>
        <taxon>Ascomycota</taxon>
        <taxon>Pezizomycotina</taxon>
        <taxon>Eurotiomycetes</taxon>
        <taxon>Eurotiomycetidae</taxon>
        <taxon>Eurotiales</taxon>
        <taxon>Aspergillaceae</taxon>
        <taxon>Aspergillus</taxon>
        <taxon>Aspergillus subgen. Nidulantes</taxon>
    </lineage>
</organism>
<feature type="compositionally biased region" description="Basic and acidic residues" evidence="1">
    <location>
        <begin position="181"/>
        <end position="222"/>
    </location>
</feature>
<feature type="compositionally biased region" description="Low complexity" evidence="1">
    <location>
        <begin position="42"/>
        <end position="52"/>
    </location>
</feature>
<feature type="compositionally biased region" description="Polar residues" evidence="1">
    <location>
        <begin position="72"/>
        <end position="90"/>
    </location>
</feature>
<reference evidence="4" key="1">
    <citation type="journal article" date="2017" name="Genome Biol.">
        <title>Comparative genomics reveals high biological diversity and specific adaptations in the industrially and medically important fungal genus Aspergillus.</title>
        <authorList>
            <person name="de Vries R.P."/>
            <person name="Riley R."/>
            <person name="Wiebenga A."/>
            <person name="Aguilar-Osorio G."/>
            <person name="Amillis S."/>
            <person name="Uchima C.A."/>
            <person name="Anderluh G."/>
            <person name="Asadollahi M."/>
            <person name="Askin M."/>
            <person name="Barry K."/>
            <person name="Battaglia E."/>
            <person name="Bayram O."/>
            <person name="Benocci T."/>
            <person name="Braus-Stromeyer S.A."/>
            <person name="Caldana C."/>
            <person name="Canovas D."/>
            <person name="Cerqueira G.C."/>
            <person name="Chen F."/>
            <person name="Chen W."/>
            <person name="Choi C."/>
            <person name="Clum A."/>
            <person name="Dos Santos R.A."/>
            <person name="Damasio A.R."/>
            <person name="Diallinas G."/>
            <person name="Emri T."/>
            <person name="Fekete E."/>
            <person name="Flipphi M."/>
            <person name="Freyberg S."/>
            <person name="Gallo A."/>
            <person name="Gournas C."/>
            <person name="Habgood R."/>
            <person name="Hainaut M."/>
            <person name="Harispe M.L."/>
            <person name="Henrissat B."/>
            <person name="Hilden K.S."/>
            <person name="Hope R."/>
            <person name="Hossain A."/>
            <person name="Karabika E."/>
            <person name="Karaffa L."/>
            <person name="Karanyi Z."/>
            <person name="Krasevec N."/>
            <person name="Kuo A."/>
            <person name="Kusch H."/>
            <person name="LaButti K."/>
            <person name="Lagendijk E.L."/>
            <person name="Lapidus A."/>
            <person name="Levasseur A."/>
            <person name="Lindquist E."/>
            <person name="Lipzen A."/>
            <person name="Logrieco A.F."/>
            <person name="MacCabe A."/>
            <person name="Maekelae M.R."/>
            <person name="Malavazi I."/>
            <person name="Melin P."/>
            <person name="Meyer V."/>
            <person name="Mielnichuk N."/>
            <person name="Miskei M."/>
            <person name="Molnar A.P."/>
            <person name="Mule G."/>
            <person name="Ngan C.Y."/>
            <person name="Orejas M."/>
            <person name="Orosz E."/>
            <person name="Ouedraogo J.P."/>
            <person name="Overkamp K.M."/>
            <person name="Park H.-S."/>
            <person name="Perrone G."/>
            <person name="Piumi F."/>
            <person name="Punt P.J."/>
            <person name="Ram A.F."/>
            <person name="Ramon A."/>
            <person name="Rauscher S."/>
            <person name="Record E."/>
            <person name="Riano-Pachon D.M."/>
            <person name="Robert V."/>
            <person name="Roehrig J."/>
            <person name="Ruller R."/>
            <person name="Salamov A."/>
            <person name="Salih N.S."/>
            <person name="Samson R.A."/>
            <person name="Sandor E."/>
            <person name="Sanguinetti M."/>
            <person name="Schuetze T."/>
            <person name="Sepcic K."/>
            <person name="Shelest E."/>
            <person name="Sherlock G."/>
            <person name="Sophianopoulou V."/>
            <person name="Squina F.M."/>
            <person name="Sun H."/>
            <person name="Susca A."/>
            <person name="Todd R.B."/>
            <person name="Tsang A."/>
            <person name="Unkles S.E."/>
            <person name="van de Wiele N."/>
            <person name="van Rossen-Uffink D."/>
            <person name="Oliveira J.V."/>
            <person name="Vesth T.C."/>
            <person name="Visser J."/>
            <person name="Yu J.-H."/>
            <person name="Zhou M."/>
            <person name="Andersen M.R."/>
            <person name="Archer D.B."/>
            <person name="Baker S.E."/>
            <person name="Benoit I."/>
            <person name="Brakhage A.A."/>
            <person name="Braus G.H."/>
            <person name="Fischer R."/>
            <person name="Frisvad J.C."/>
            <person name="Goldman G.H."/>
            <person name="Houbraken J."/>
            <person name="Oakley B."/>
            <person name="Pocsi I."/>
            <person name="Scazzocchio C."/>
            <person name="Seiboth B."/>
            <person name="vanKuyk P.A."/>
            <person name="Wortman J."/>
            <person name="Dyer P.S."/>
            <person name="Grigoriev I.V."/>
        </authorList>
    </citation>
    <scope>NUCLEOTIDE SEQUENCE [LARGE SCALE GENOMIC DNA]</scope>
    <source>
        <strain evidence="4">CBS 583.65</strain>
    </source>
</reference>
<dbReference type="OrthoDB" id="73491at2759"/>
<dbReference type="Pfam" id="PF12572">
    <property type="entry name" value="DUF3752"/>
    <property type="match status" value="1"/>
</dbReference>